<accession>A0A089PTV0</accession>
<dbReference type="OrthoDB" id="9780507at2"/>
<dbReference type="InterPro" id="IPR013046">
    <property type="entry name" value="GpV/Gp45"/>
</dbReference>
<feature type="domain" description="Gp5/Type VI secretion system Vgr protein OB-fold" evidence="1">
    <location>
        <begin position="17"/>
        <end position="85"/>
    </location>
</feature>
<gene>
    <name evidence="2" type="ORF">JT31_01825</name>
</gene>
<name>A0A089PTV0_9ENTR</name>
<evidence type="ECO:0000259" key="1">
    <source>
        <dbReference type="Pfam" id="PF04717"/>
    </source>
</evidence>
<keyword evidence="3" id="KW-1185">Reference proteome</keyword>
<dbReference type="Pfam" id="PF04717">
    <property type="entry name" value="Phage_base_V"/>
    <property type="match status" value="1"/>
</dbReference>
<dbReference type="RefSeq" id="WP_038472652.1">
    <property type="nucleotide sequence ID" value="NZ_CP009451.1"/>
</dbReference>
<dbReference type="NCBIfam" id="TIGR01644">
    <property type="entry name" value="phage_P2_V"/>
    <property type="match status" value="1"/>
</dbReference>
<protein>
    <submittedName>
        <fullName evidence="2">Baseplate assembly protein</fullName>
    </submittedName>
</protein>
<dbReference type="KEGG" id="cnt:JT31_01825"/>
<proteinExistence type="predicted"/>
<dbReference type="EMBL" id="CP009451">
    <property type="protein sequence ID" value="AIR03403.1"/>
    <property type="molecule type" value="Genomic_DNA"/>
</dbReference>
<evidence type="ECO:0000313" key="2">
    <source>
        <dbReference type="EMBL" id="AIR03403.1"/>
    </source>
</evidence>
<dbReference type="InterPro" id="IPR037026">
    <property type="entry name" value="Vgr_OB-fold_dom_sf"/>
</dbReference>
<sequence>MSDLADLQKRIANMVRRGVIAAVNLAPPRPSCRVRLGQNTTGWLPICQWAASQQKQDFHPYAVGDAVTVLSEAGDLNNGRVFPGWNTDAVAAPEGDENTHLTKYADGTEIRYDQGAHALTITLAAGGTYKIVGEGTLDGTVTVTKKLTVEGDGQFNANVNAVGNVGAGGEVSDGTSSMGKVREVFNGHDHIGDSGGQTQKPNQQM</sequence>
<dbReference type="InterPro" id="IPR006531">
    <property type="entry name" value="Gp5/Vgr_OB"/>
</dbReference>
<organism evidence="2 3">
    <name type="scientific">Cedecea neteri</name>
    <dbReference type="NCBI Taxonomy" id="158822"/>
    <lineage>
        <taxon>Bacteria</taxon>
        <taxon>Pseudomonadati</taxon>
        <taxon>Pseudomonadota</taxon>
        <taxon>Gammaproteobacteria</taxon>
        <taxon>Enterobacterales</taxon>
        <taxon>Enterobacteriaceae</taxon>
        <taxon>Cedecea</taxon>
    </lineage>
</organism>
<dbReference type="Proteomes" id="UP000029481">
    <property type="component" value="Chromosome"/>
</dbReference>
<dbReference type="Gene3D" id="6.20.150.10">
    <property type="match status" value="1"/>
</dbReference>
<dbReference type="Gene3D" id="2.40.50.230">
    <property type="entry name" value="Gp5 N-terminal domain"/>
    <property type="match status" value="1"/>
</dbReference>
<dbReference type="AlphaFoldDB" id="A0A089PTV0"/>
<reference evidence="2 3" key="1">
    <citation type="submission" date="2014-09" db="EMBL/GenBank/DDBJ databases">
        <title>Cedecea neteri SSMD04 Genome Sequencing.</title>
        <authorList>
            <person name="Tan J.-Y."/>
        </authorList>
    </citation>
    <scope>NUCLEOTIDE SEQUENCE [LARGE SCALE GENOMIC DNA]</scope>
    <source>
        <strain evidence="2 3">SSMD04</strain>
    </source>
</reference>
<evidence type="ECO:0000313" key="3">
    <source>
        <dbReference type="Proteomes" id="UP000029481"/>
    </source>
</evidence>